<accession>A0A512RDI4</accession>
<feature type="chain" id="PRO_5022143382" description="Type IX secretion system protein PorQ" evidence="1">
    <location>
        <begin position="18"/>
        <end position="357"/>
    </location>
</feature>
<dbReference type="EMBL" id="BKAU01000001">
    <property type="protein sequence ID" value="GEP93747.1"/>
    <property type="molecule type" value="Genomic_DNA"/>
</dbReference>
<dbReference type="NCBIfam" id="NF033711">
    <property type="entry name" value="T9SS_PorQ"/>
    <property type="match status" value="1"/>
</dbReference>
<dbReference type="NCBIfam" id="NF033709">
    <property type="entry name" value="PorV_fam"/>
    <property type="match status" value="1"/>
</dbReference>
<name>A0A512RDI4_9BACT</name>
<protein>
    <recommendedName>
        <fullName evidence="4">Type IX secretion system protein PorQ</fullName>
    </recommendedName>
</protein>
<evidence type="ECO:0000256" key="1">
    <source>
        <dbReference type="SAM" id="SignalP"/>
    </source>
</evidence>
<organism evidence="2 3">
    <name type="scientific">Chitinophaga cymbidii</name>
    <dbReference type="NCBI Taxonomy" id="1096750"/>
    <lineage>
        <taxon>Bacteria</taxon>
        <taxon>Pseudomonadati</taxon>
        <taxon>Bacteroidota</taxon>
        <taxon>Chitinophagia</taxon>
        <taxon>Chitinophagales</taxon>
        <taxon>Chitinophagaceae</taxon>
        <taxon>Chitinophaga</taxon>
    </lineage>
</organism>
<keyword evidence="3" id="KW-1185">Reference proteome</keyword>
<reference evidence="2 3" key="1">
    <citation type="submission" date="2019-07" db="EMBL/GenBank/DDBJ databases">
        <title>Whole genome shotgun sequence of Chitinophaga cymbidii NBRC 109752.</title>
        <authorList>
            <person name="Hosoyama A."/>
            <person name="Uohara A."/>
            <person name="Ohji S."/>
            <person name="Ichikawa N."/>
        </authorList>
    </citation>
    <scope>NUCLEOTIDE SEQUENCE [LARGE SCALE GENOMIC DNA]</scope>
    <source>
        <strain evidence="2 3">NBRC 109752</strain>
    </source>
</reference>
<dbReference type="AlphaFoldDB" id="A0A512RDI4"/>
<gene>
    <name evidence="2" type="ORF">CCY01nite_00070</name>
</gene>
<evidence type="ECO:0000313" key="3">
    <source>
        <dbReference type="Proteomes" id="UP000321436"/>
    </source>
</evidence>
<evidence type="ECO:0008006" key="4">
    <source>
        <dbReference type="Google" id="ProtNLM"/>
    </source>
</evidence>
<keyword evidence="1" id="KW-0732">Signal</keyword>
<evidence type="ECO:0000313" key="2">
    <source>
        <dbReference type="EMBL" id="GEP93747.1"/>
    </source>
</evidence>
<comment type="caution">
    <text evidence="2">The sequence shown here is derived from an EMBL/GenBank/DDBJ whole genome shotgun (WGS) entry which is preliminary data.</text>
</comment>
<feature type="signal peptide" evidence="1">
    <location>
        <begin position="1"/>
        <end position="17"/>
    </location>
</feature>
<dbReference type="Proteomes" id="UP000321436">
    <property type="component" value="Unassembled WGS sequence"/>
</dbReference>
<dbReference type="RefSeq" id="WP_186830830.1">
    <property type="nucleotide sequence ID" value="NZ_BKAU01000001.1"/>
</dbReference>
<proteinExistence type="predicted"/>
<sequence>MLRYLLISLLLSAPAQAQVLGGKNVFAFLDLPPAPQITALGGVNVSQQTSDLSLALLNPALLRPSMHTHLQVNYAGYFAGVKYSHVAAGYHAASIQTTFATSLQYVGYGDVTHTDAAGNIMGTFRPADFAWQMTASRRYLEKWHYGLSLKYIRSRYQEYHSSGLAADVGIAFQDTAHGWQAGLVARNMGTQFTSYSNGVQEPLPFDLQIGISKRLTHIPLQLSATVHHAYQFDIRYADPDYEEGTVIENGDTIRAGGGTMDKVFRHFVLAAQFEIGKYVELTAAYNHLRRRELALPDQQGMSGFSFGAGVIVNKLQLRFARSWFQRATAFNHLGISLPLNQWMGLGRLGDRIGWKQD</sequence>